<accession>A0A368XFZ6</accession>
<organism evidence="2 3">
    <name type="scientific">Marinobacter nauticus</name>
    <name type="common">Marinobacter hydrocarbonoclasticus</name>
    <name type="synonym">Marinobacter aquaeolei</name>
    <dbReference type="NCBI Taxonomy" id="2743"/>
    <lineage>
        <taxon>Bacteria</taxon>
        <taxon>Pseudomonadati</taxon>
        <taxon>Pseudomonadota</taxon>
        <taxon>Gammaproteobacteria</taxon>
        <taxon>Pseudomonadales</taxon>
        <taxon>Marinobacteraceae</taxon>
        <taxon>Marinobacter</taxon>
    </lineage>
</organism>
<dbReference type="RefSeq" id="WP_114434802.1">
    <property type="nucleotide sequence ID" value="NZ_QPJI01000010.1"/>
</dbReference>
<name>A0A368XFZ6_MARNT</name>
<dbReference type="PANTHER" id="PTHR43685">
    <property type="entry name" value="GLYCOSYLTRANSFERASE"/>
    <property type="match status" value="1"/>
</dbReference>
<dbReference type="InterPro" id="IPR029044">
    <property type="entry name" value="Nucleotide-diphossugar_trans"/>
</dbReference>
<dbReference type="Proteomes" id="UP000253647">
    <property type="component" value="Unassembled WGS sequence"/>
</dbReference>
<sequence length="332" mass="37175">MDTSGAALGGIAVVIPSYNRRHLILDSLESVALQTLQPDKVILVDDGSTDGTQQAVEEWKRSRAPAFELQYVYQSNAGPGAARNRGIQEAAGCRWVALLDSDDIWHEEHLARLAEAVQSNEEAVAASNELEERFYSEDGVLLTSRPYVFSPELVSGRLKGPEAFRFIGPLTQATMIRRDILLKAGGFDTRLRYAEDKLLFMIVSTMGPWCRIPGYPVTYRNIVRDSGNSQHQGAKQLSDRPHQNSRLAYARLLEQGIGNFANSRDPYHRGVRWALWKAWYRAGRHLERTGHYKWAAGFYRKAARYRPLSKAIARCYLARVKFCGAGRGGSGS</sequence>
<protein>
    <submittedName>
        <fullName evidence="2">Glycosyl transferase family 2</fullName>
    </submittedName>
</protein>
<evidence type="ECO:0000313" key="2">
    <source>
        <dbReference type="EMBL" id="RCW66539.1"/>
    </source>
</evidence>
<dbReference type="GO" id="GO:0016740">
    <property type="term" value="F:transferase activity"/>
    <property type="evidence" value="ECO:0007669"/>
    <property type="project" value="UniProtKB-KW"/>
</dbReference>
<dbReference type="SUPFAM" id="SSF53448">
    <property type="entry name" value="Nucleotide-diphospho-sugar transferases"/>
    <property type="match status" value="1"/>
</dbReference>
<dbReference type="InterPro" id="IPR001173">
    <property type="entry name" value="Glyco_trans_2-like"/>
</dbReference>
<evidence type="ECO:0000259" key="1">
    <source>
        <dbReference type="Pfam" id="PF00535"/>
    </source>
</evidence>
<keyword evidence="2" id="KW-0808">Transferase</keyword>
<comment type="caution">
    <text evidence="2">The sequence shown here is derived from an EMBL/GenBank/DDBJ whole genome shotgun (WGS) entry which is preliminary data.</text>
</comment>
<gene>
    <name evidence="2" type="ORF">DET61_11087</name>
</gene>
<evidence type="ECO:0000313" key="3">
    <source>
        <dbReference type="Proteomes" id="UP000253647"/>
    </source>
</evidence>
<dbReference type="EMBL" id="QPJI01000010">
    <property type="protein sequence ID" value="RCW66539.1"/>
    <property type="molecule type" value="Genomic_DNA"/>
</dbReference>
<dbReference type="InterPro" id="IPR050834">
    <property type="entry name" value="Glycosyltransf_2"/>
</dbReference>
<feature type="domain" description="Glycosyltransferase 2-like" evidence="1">
    <location>
        <begin position="13"/>
        <end position="126"/>
    </location>
</feature>
<dbReference type="CDD" id="cd00761">
    <property type="entry name" value="Glyco_tranf_GTA_type"/>
    <property type="match status" value="1"/>
</dbReference>
<dbReference type="PANTHER" id="PTHR43685:SF2">
    <property type="entry name" value="GLYCOSYLTRANSFERASE 2-LIKE DOMAIN-CONTAINING PROTEIN"/>
    <property type="match status" value="1"/>
</dbReference>
<dbReference type="Gene3D" id="3.90.550.10">
    <property type="entry name" value="Spore Coat Polysaccharide Biosynthesis Protein SpsA, Chain A"/>
    <property type="match status" value="1"/>
</dbReference>
<proteinExistence type="predicted"/>
<reference evidence="2 3" key="1">
    <citation type="submission" date="2018-07" db="EMBL/GenBank/DDBJ databases">
        <title>Freshwater and sediment microbial communities from various areas in North America, analyzing microbe dynamics in response to fracking.</title>
        <authorList>
            <person name="Lamendella R."/>
        </authorList>
    </citation>
    <scope>NUCLEOTIDE SEQUENCE [LARGE SCALE GENOMIC DNA]</scope>
    <source>
        <strain evidence="2 3">105B</strain>
    </source>
</reference>
<dbReference type="Pfam" id="PF00535">
    <property type="entry name" value="Glycos_transf_2"/>
    <property type="match status" value="1"/>
</dbReference>
<dbReference type="AlphaFoldDB" id="A0A368XFZ6"/>